<keyword evidence="2" id="KW-1185">Reference proteome</keyword>
<accession>A0AAN9SP45</accession>
<protein>
    <submittedName>
        <fullName evidence="1">Uncharacterized protein</fullName>
    </submittedName>
</protein>
<comment type="caution">
    <text evidence="1">The sequence shown here is derived from an EMBL/GenBank/DDBJ whole genome shotgun (WGS) entry which is preliminary data.</text>
</comment>
<gene>
    <name evidence="1" type="ORF">VNO78_17987</name>
</gene>
<dbReference type="EMBL" id="JAYMYS010000004">
    <property type="protein sequence ID" value="KAK7396827.1"/>
    <property type="molecule type" value="Genomic_DNA"/>
</dbReference>
<name>A0AAN9SP45_PSOTE</name>
<dbReference type="Proteomes" id="UP001386955">
    <property type="component" value="Unassembled WGS sequence"/>
</dbReference>
<sequence>MENREQRTENREWNCYWLVQVEKLSGTKRTFTVYARQRRRMLTATEYESTTFHPSAYIGLTSSRAWALSPL</sequence>
<evidence type="ECO:0000313" key="2">
    <source>
        <dbReference type="Proteomes" id="UP001386955"/>
    </source>
</evidence>
<evidence type="ECO:0000313" key="1">
    <source>
        <dbReference type="EMBL" id="KAK7396827.1"/>
    </source>
</evidence>
<proteinExistence type="predicted"/>
<dbReference type="AlphaFoldDB" id="A0AAN9SP45"/>
<organism evidence="1 2">
    <name type="scientific">Psophocarpus tetragonolobus</name>
    <name type="common">Winged bean</name>
    <name type="synonym">Dolichos tetragonolobus</name>
    <dbReference type="NCBI Taxonomy" id="3891"/>
    <lineage>
        <taxon>Eukaryota</taxon>
        <taxon>Viridiplantae</taxon>
        <taxon>Streptophyta</taxon>
        <taxon>Embryophyta</taxon>
        <taxon>Tracheophyta</taxon>
        <taxon>Spermatophyta</taxon>
        <taxon>Magnoliopsida</taxon>
        <taxon>eudicotyledons</taxon>
        <taxon>Gunneridae</taxon>
        <taxon>Pentapetalae</taxon>
        <taxon>rosids</taxon>
        <taxon>fabids</taxon>
        <taxon>Fabales</taxon>
        <taxon>Fabaceae</taxon>
        <taxon>Papilionoideae</taxon>
        <taxon>50 kb inversion clade</taxon>
        <taxon>NPAAA clade</taxon>
        <taxon>indigoferoid/millettioid clade</taxon>
        <taxon>Phaseoleae</taxon>
        <taxon>Psophocarpus</taxon>
    </lineage>
</organism>
<reference evidence="1 2" key="1">
    <citation type="submission" date="2024-01" db="EMBL/GenBank/DDBJ databases">
        <title>The genomes of 5 underutilized Papilionoideae crops provide insights into root nodulation and disease resistanc.</title>
        <authorList>
            <person name="Jiang F."/>
        </authorList>
    </citation>
    <scope>NUCLEOTIDE SEQUENCE [LARGE SCALE GENOMIC DNA]</scope>
    <source>
        <strain evidence="1">DUOXIRENSHENG_FW03</strain>
        <tissue evidence="1">Leaves</tissue>
    </source>
</reference>